<dbReference type="GO" id="GO:0006406">
    <property type="term" value="P:mRNA export from nucleus"/>
    <property type="evidence" value="ECO:0007669"/>
    <property type="project" value="InterPro"/>
</dbReference>
<dbReference type="Gene3D" id="1.10.246.140">
    <property type="match status" value="1"/>
</dbReference>
<dbReference type="RefSeq" id="XP_069228136.1">
    <property type="nucleotide sequence ID" value="XM_069374752.1"/>
</dbReference>
<evidence type="ECO:0008006" key="4">
    <source>
        <dbReference type="Google" id="ProtNLM"/>
    </source>
</evidence>
<dbReference type="Proteomes" id="UP000803884">
    <property type="component" value="Unassembled WGS sequence"/>
</dbReference>
<comment type="caution">
    <text evidence="2">The sequence shown here is derived from an EMBL/GenBank/DDBJ whole genome shotgun (WGS) entry which is preliminary data.</text>
</comment>
<dbReference type="EMBL" id="JAAQHG020000022">
    <property type="protein sequence ID" value="KAL1585030.1"/>
    <property type="molecule type" value="Genomic_DNA"/>
</dbReference>
<reference evidence="2 3" key="1">
    <citation type="journal article" date="2020" name="Microbiol. Resour. Announc.">
        <title>Draft Genome Sequence of a Cladosporium Species Isolated from the Mesophotic Ascidian Didemnum maculosum.</title>
        <authorList>
            <person name="Gioti A."/>
            <person name="Siaperas R."/>
            <person name="Nikolaivits E."/>
            <person name="Le Goff G."/>
            <person name="Ouazzani J."/>
            <person name="Kotoulas G."/>
            <person name="Topakas E."/>
        </authorList>
    </citation>
    <scope>NUCLEOTIDE SEQUENCE [LARGE SCALE GENOMIC DNA]</scope>
    <source>
        <strain evidence="2 3">TM138-S3</strain>
    </source>
</reference>
<accession>A0AB34KJV0</accession>
<dbReference type="GeneID" id="96007590"/>
<name>A0AB34KJV0_9PEZI</name>
<dbReference type="InterPro" id="IPR038212">
    <property type="entry name" value="TF_EnY2_sf"/>
</dbReference>
<dbReference type="GO" id="GO:0005643">
    <property type="term" value="C:nuclear pore"/>
    <property type="evidence" value="ECO:0007669"/>
    <property type="project" value="InterPro"/>
</dbReference>
<evidence type="ECO:0000313" key="3">
    <source>
        <dbReference type="Proteomes" id="UP000803884"/>
    </source>
</evidence>
<keyword evidence="3" id="KW-1185">Reference proteome</keyword>
<dbReference type="GO" id="GO:0003713">
    <property type="term" value="F:transcription coactivator activity"/>
    <property type="evidence" value="ECO:0007669"/>
    <property type="project" value="InterPro"/>
</dbReference>
<feature type="region of interest" description="Disordered" evidence="1">
    <location>
        <begin position="1"/>
        <end position="21"/>
    </location>
</feature>
<dbReference type="Pfam" id="PF10163">
    <property type="entry name" value="EnY2"/>
    <property type="match status" value="1"/>
</dbReference>
<protein>
    <recommendedName>
        <fullName evidence="4">Transcription and mRNA export factor SUS1</fullName>
    </recommendedName>
</protein>
<organism evidence="2 3">
    <name type="scientific">Cladosporium halotolerans</name>
    <dbReference type="NCBI Taxonomy" id="1052096"/>
    <lineage>
        <taxon>Eukaryota</taxon>
        <taxon>Fungi</taxon>
        <taxon>Dikarya</taxon>
        <taxon>Ascomycota</taxon>
        <taxon>Pezizomycotina</taxon>
        <taxon>Dothideomycetes</taxon>
        <taxon>Dothideomycetidae</taxon>
        <taxon>Cladosporiales</taxon>
        <taxon>Cladosporiaceae</taxon>
        <taxon>Cladosporium</taxon>
    </lineage>
</organism>
<evidence type="ECO:0000256" key="1">
    <source>
        <dbReference type="SAM" id="MobiDB-lite"/>
    </source>
</evidence>
<dbReference type="AlphaFoldDB" id="A0AB34KJV0"/>
<sequence>MANPPKIPVSSASIPPAANPQTANTLQDQITLALLSNGGIARIQTALRQRLDEAGWSEALREYVTQLFRSGECATYFEALEKVRAKVRLEGRDENVELAGELAVPVAAAEGGVEAVRRELEGVCVLEKRREGA</sequence>
<proteinExistence type="predicted"/>
<gene>
    <name evidence="2" type="ORF">WHR41_06147</name>
</gene>
<dbReference type="InterPro" id="IPR018783">
    <property type="entry name" value="TF_ENY2"/>
</dbReference>
<dbReference type="GO" id="GO:0000124">
    <property type="term" value="C:SAGA complex"/>
    <property type="evidence" value="ECO:0007669"/>
    <property type="project" value="InterPro"/>
</dbReference>
<evidence type="ECO:0000313" key="2">
    <source>
        <dbReference type="EMBL" id="KAL1585030.1"/>
    </source>
</evidence>